<dbReference type="PANTHER" id="PTHR24106">
    <property type="entry name" value="NACHT, LRR AND CARD DOMAINS-CONTAINING"/>
    <property type="match status" value="1"/>
</dbReference>
<dbReference type="InterPro" id="IPR041267">
    <property type="entry name" value="NLRP_HD2"/>
</dbReference>
<feature type="domain" description="B30.2/SPRY" evidence="8">
    <location>
        <begin position="745"/>
        <end position="938"/>
    </location>
</feature>
<dbReference type="Pfam" id="PF17779">
    <property type="entry name" value="WHD_NOD2"/>
    <property type="match status" value="1"/>
</dbReference>
<dbReference type="CDD" id="cd16040">
    <property type="entry name" value="SPRY_PRY_SNTX"/>
    <property type="match status" value="1"/>
</dbReference>
<dbReference type="Gene3D" id="3.80.10.10">
    <property type="entry name" value="Ribonuclease Inhibitor"/>
    <property type="match status" value="4"/>
</dbReference>
<dbReference type="InterPro" id="IPR001870">
    <property type="entry name" value="B30.2/SPRY"/>
</dbReference>
<dbReference type="SUPFAM" id="SSF52047">
    <property type="entry name" value="RNI-like"/>
    <property type="match status" value="2"/>
</dbReference>
<dbReference type="InterPro" id="IPR003879">
    <property type="entry name" value="Butyrophylin_SPRY"/>
</dbReference>
<dbReference type="InterPro" id="IPR001611">
    <property type="entry name" value="Leu-rich_rpt"/>
</dbReference>
<dbReference type="Gene3D" id="2.60.120.920">
    <property type="match status" value="1"/>
</dbReference>
<dbReference type="Pfam" id="PF13516">
    <property type="entry name" value="LRR_6"/>
    <property type="match status" value="6"/>
</dbReference>
<dbReference type="GO" id="GO:0005524">
    <property type="term" value="F:ATP binding"/>
    <property type="evidence" value="ECO:0007669"/>
    <property type="project" value="UniProtKB-KW"/>
</dbReference>
<keyword evidence="5" id="KW-0547">Nucleotide-binding</keyword>
<dbReference type="SMART" id="SM00589">
    <property type="entry name" value="PRY"/>
    <property type="match status" value="1"/>
</dbReference>
<sequence>MCYIPLFCWILATVLEYILEEADCEDVPKTLTQMYIHFLQIQISMSNKKYNKATETNPKELSQSDKEMILKLGKLAFQQLERGNLIFYEKDLRESGIDISEASVFCEVCTEIFKEESWLCREKVFCFVHLSIQEFIAAVYKVHSCVDNDRNGSIHQMSDLHRSVISEALQSQNGHLDLFLQFFLGLSLEDNQALLGGLPSQPKNTSQTINETVKYIKEKIKEESSADRTLNLFHCLNELGDNSLVEEIQDSLRSGTLSDKELEPHQCSALAYVMLMSEERMDEFDLKSYNTSAAGQQRLIPVLKNVRSASLDKCHLNEECCETLASVLQSPDSDLRELDVSYNDMGDPGVLCLDAGLMSPHCKLEKLALAGCKLTDKSFEVVAFALMSGHSNLRAVDLSYNDVGDSGIQLICDGLVSPHCKLQKLRLAGCNISRESCERLASALPFADPQLKKLSLSYNNFGRSEMKTLCAAGQSCPLWKLQTLDFSFNDLEESGAWFLNGLLGQQCRLEKLALSGCNLTHESLETLASALQSPNSHLIELDLSYNNLGDSEFQFLGNGLKSPHCKLAKLGLAGCYLSYGCCETLVSAFMSQNACLRELDISYNNLGDCGVKLLCAGLTSPLCHIEILHLRECNITGVCCSDLATVLYSYNSKLKELELRDNNLQNSGLALLSAVLRDIHCEVQRLGLSGCRITEEGCIFLALALRSNPSHLKELDLSYNHPGDSGVKQLSAVLEDPHSMLKKLRVDHGGECRVKAGLRKYACLLSLDPKTAHPHLSLSKGNREVTRNVENQQPLDHPDRFQHCHQVLSKEYLTSRCYWEIEWSRTNVDIGATYKRINRKGEGSESMIGMNNKSFSLVCHREGYHFCHNGRIIKIATPLPPSKRIGVCLDWPAGTLAFYSVASDTVTHLHTFHTTFTEPLHPAFGVYMGSTLTLCQLD</sequence>
<evidence type="ECO:0000256" key="4">
    <source>
        <dbReference type="ARBA" id="ARBA00022737"/>
    </source>
</evidence>
<dbReference type="PROSITE" id="PS50188">
    <property type="entry name" value="B302_SPRY"/>
    <property type="match status" value="1"/>
</dbReference>
<keyword evidence="3" id="KW-0433">Leucine-rich repeat</keyword>
<evidence type="ECO:0000256" key="2">
    <source>
        <dbReference type="ARBA" id="ARBA00022490"/>
    </source>
</evidence>
<dbReference type="InterPro" id="IPR043136">
    <property type="entry name" value="B30.2/SPRY_sf"/>
</dbReference>
<reference evidence="9" key="3">
    <citation type="submission" date="2025-09" db="UniProtKB">
        <authorList>
            <consortium name="Ensembl"/>
        </authorList>
    </citation>
    <scope>IDENTIFICATION</scope>
</reference>
<dbReference type="Pfam" id="PF17776">
    <property type="entry name" value="NLRC4_HD2"/>
    <property type="match status" value="1"/>
</dbReference>
<dbReference type="InterPro" id="IPR013320">
    <property type="entry name" value="ConA-like_dom_sf"/>
</dbReference>
<dbReference type="InterPro" id="IPR032675">
    <property type="entry name" value="LRR_dom_sf"/>
</dbReference>
<keyword evidence="2" id="KW-0963">Cytoplasm</keyword>
<dbReference type="Pfam" id="PF13765">
    <property type="entry name" value="PRY"/>
    <property type="match status" value="1"/>
</dbReference>
<accession>A0A4W5QI16</accession>
<dbReference type="InterPro" id="IPR006574">
    <property type="entry name" value="PRY"/>
</dbReference>
<dbReference type="Ensembl" id="ENSHHUT00000074509.1">
    <property type="protein sequence ID" value="ENSHHUP00000072119.1"/>
    <property type="gene ID" value="ENSHHUG00000042337.1"/>
</dbReference>
<dbReference type="Pfam" id="PF00622">
    <property type="entry name" value="SPRY"/>
    <property type="match status" value="1"/>
</dbReference>
<dbReference type="SMART" id="SM00449">
    <property type="entry name" value="SPRY"/>
    <property type="match status" value="1"/>
</dbReference>
<protein>
    <recommendedName>
        <fullName evidence="8">B30.2/SPRY domain-containing protein</fullName>
    </recommendedName>
</protein>
<dbReference type="SUPFAM" id="SSF49899">
    <property type="entry name" value="Concanavalin A-like lectins/glucanases"/>
    <property type="match status" value="1"/>
</dbReference>
<evidence type="ECO:0000256" key="5">
    <source>
        <dbReference type="ARBA" id="ARBA00022741"/>
    </source>
</evidence>
<keyword evidence="6" id="KW-0067">ATP-binding</keyword>
<dbReference type="InterPro" id="IPR003877">
    <property type="entry name" value="SPRY_dom"/>
</dbReference>
<evidence type="ECO:0000256" key="1">
    <source>
        <dbReference type="ARBA" id="ARBA00004496"/>
    </source>
</evidence>
<feature type="signal peptide" evidence="7">
    <location>
        <begin position="1"/>
        <end position="24"/>
    </location>
</feature>
<dbReference type="STRING" id="62062.ENSHHUP00000072119"/>
<dbReference type="InterPro" id="IPR051261">
    <property type="entry name" value="NLR"/>
</dbReference>
<feature type="chain" id="PRO_5021386090" description="B30.2/SPRY domain-containing protein" evidence="7">
    <location>
        <begin position="25"/>
        <end position="938"/>
    </location>
</feature>
<reference evidence="10" key="1">
    <citation type="submission" date="2018-06" db="EMBL/GenBank/DDBJ databases">
        <title>Genome assembly of Danube salmon.</title>
        <authorList>
            <person name="Macqueen D.J."/>
            <person name="Gundappa M.K."/>
        </authorList>
    </citation>
    <scope>NUCLEOTIDE SEQUENCE [LARGE SCALE GENOMIC DNA]</scope>
</reference>
<dbReference type="PRINTS" id="PR01407">
    <property type="entry name" value="BUTYPHLNCDUF"/>
</dbReference>
<name>A0A4W5QI16_9TELE</name>
<dbReference type="SMART" id="SM00368">
    <property type="entry name" value="LRR_RI"/>
    <property type="match status" value="13"/>
</dbReference>
<dbReference type="GO" id="GO:0005737">
    <property type="term" value="C:cytoplasm"/>
    <property type="evidence" value="ECO:0007669"/>
    <property type="project" value="UniProtKB-SubCell"/>
</dbReference>
<keyword evidence="10" id="KW-1185">Reference proteome</keyword>
<evidence type="ECO:0000256" key="6">
    <source>
        <dbReference type="ARBA" id="ARBA00022840"/>
    </source>
</evidence>
<keyword evidence="7" id="KW-0732">Signal</keyword>
<proteinExistence type="predicted"/>
<keyword evidence="4" id="KW-0677">Repeat</keyword>
<organism evidence="9 10">
    <name type="scientific">Hucho hucho</name>
    <name type="common">huchen</name>
    <dbReference type="NCBI Taxonomy" id="62062"/>
    <lineage>
        <taxon>Eukaryota</taxon>
        <taxon>Metazoa</taxon>
        <taxon>Chordata</taxon>
        <taxon>Craniata</taxon>
        <taxon>Vertebrata</taxon>
        <taxon>Euteleostomi</taxon>
        <taxon>Actinopterygii</taxon>
        <taxon>Neopterygii</taxon>
        <taxon>Teleostei</taxon>
        <taxon>Protacanthopterygii</taxon>
        <taxon>Salmoniformes</taxon>
        <taxon>Salmonidae</taxon>
        <taxon>Salmoninae</taxon>
        <taxon>Hucho</taxon>
    </lineage>
</organism>
<dbReference type="InterPro" id="IPR041075">
    <property type="entry name" value="NOD1/2_WH"/>
</dbReference>
<evidence type="ECO:0000256" key="3">
    <source>
        <dbReference type="ARBA" id="ARBA00022614"/>
    </source>
</evidence>
<dbReference type="AlphaFoldDB" id="A0A4W5QI16"/>
<dbReference type="Proteomes" id="UP000314982">
    <property type="component" value="Unassembled WGS sequence"/>
</dbReference>
<evidence type="ECO:0000259" key="8">
    <source>
        <dbReference type="PROSITE" id="PS50188"/>
    </source>
</evidence>
<dbReference type="FunFam" id="3.80.10.10:FF:001632">
    <property type="entry name" value="Uncharacterized protein"/>
    <property type="match status" value="1"/>
</dbReference>
<dbReference type="GeneTree" id="ENSGT01150000286927"/>
<evidence type="ECO:0000313" key="10">
    <source>
        <dbReference type="Proteomes" id="UP000314982"/>
    </source>
</evidence>
<reference evidence="9" key="2">
    <citation type="submission" date="2025-08" db="UniProtKB">
        <authorList>
            <consortium name="Ensembl"/>
        </authorList>
    </citation>
    <scope>IDENTIFICATION</scope>
</reference>
<comment type="subcellular location">
    <subcellularLocation>
        <location evidence="1">Cytoplasm</location>
    </subcellularLocation>
</comment>
<evidence type="ECO:0000313" key="9">
    <source>
        <dbReference type="Ensembl" id="ENSHHUP00000072119.1"/>
    </source>
</evidence>
<evidence type="ECO:0000256" key="7">
    <source>
        <dbReference type="SAM" id="SignalP"/>
    </source>
</evidence>